<dbReference type="Gene3D" id="3.40.50.10350">
    <property type="entry name" value="Glycerate kinase, domain 1"/>
    <property type="match status" value="1"/>
</dbReference>
<organism evidence="5 6">
    <name type="scientific">Geodermatophilus maliterrae</name>
    <dbReference type="NCBI Taxonomy" id="3162531"/>
    <lineage>
        <taxon>Bacteria</taxon>
        <taxon>Bacillati</taxon>
        <taxon>Actinomycetota</taxon>
        <taxon>Actinomycetes</taxon>
        <taxon>Geodermatophilales</taxon>
        <taxon>Geodermatophilaceae</taxon>
        <taxon>Geodermatophilus</taxon>
    </lineage>
</organism>
<comment type="similarity">
    <text evidence="1 4">Belongs to the glycerate kinase type-1 family.</text>
</comment>
<dbReference type="InterPro" id="IPR036129">
    <property type="entry name" value="Glycerate_kinase_sf"/>
</dbReference>
<dbReference type="Pfam" id="PF02595">
    <property type="entry name" value="Gly_kinase"/>
    <property type="match status" value="1"/>
</dbReference>
<evidence type="ECO:0000256" key="2">
    <source>
        <dbReference type="ARBA" id="ARBA00022679"/>
    </source>
</evidence>
<dbReference type="GO" id="GO:0008887">
    <property type="term" value="F:glycerate kinase activity"/>
    <property type="evidence" value="ECO:0007669"/>
    <property type="project" value="UniProtKB-EC"/>
</dbReference>
<comment type="caution">
    <text evidence="5">The sequence shown here is derived from an EMBL/GenBank/DDBJ whole genome shotgun (WGS) entry which is preliminary data.</text>
</comment>
<keyword evidence="2 4" id="KW-0808">Transferase</keyword>
<name>A0ABV3XCG4_9ACTN</name>
<dbReference type="SUPFAM" id="SSF110738">
    <property type="entry name" value="Glycerate kinase I"/>
    <property type="match status" value="1"/>
</dbReference>
<evidence type="ECO:0000313" key="5">
    <source>
        <dbReference type="EMBL" id="MEX5718258.1"/>
    </source>
</evidence>
<dbReference type="NCBIfam" id="TIGR00045">
    <property type="entry name" value="glycerate kinase"/>
    <property type="match status" value="1"/>
</dbReference>
<gene>
    <name evidence="5" type="ORF">ABQ292_07725</name>
</gene>
<dbReference type="RefSeq" id="WP_369204924.1">
    <property type="nucleotide sequence ID" value="NZ_JBFNXQ010000017.1"/>
</dbReference>
<evidence type="ECO:0000256" key="1">
    <source>
        <dbReference type="ARBA" id="ARBA00006284"/>
    </source>
</evidence>
<evidence type="ECO:0000313" key="6">
    <source>
        <dbReference type="Proteomes" id="UP001560045"/>
    </source>
</evidence>
<evidence type="ECO:0000256" key="3">
    <source>
        <dbReference type="ARBA" id="ARBA00022777"/>
    </source>
</evidence>
<sequence length="398" mass="40945">MRLRVLIAPSGFKESLGADEVADCIASGVRRAVPDALIHKAPVPDGGEGFAQALVRTVGGTLHDVTVTGPVGEPVEAYFGLLDPPGGPAGQDTGPTAVLEMAAAAGLRHVPRDRRDPLTTTTRGVGELIAAALDAGAARVLVGCGDSGTNDGGAGMAQALGVRLLDEAGEEIGAGGGELARLKSVDVSGLDPRIATTPIDVACNWANVLTGPRGVARVFGPQKGADEATVVRLEEALERYADVIQADVGVDVRTAPGSGASGGLGAGLSALLGARLQPRFDVVTRYLDFDALLSRTDLVITAEGAIDRQSARGKVPAEVARRAALRDIPVIALSGTVGEGVQAALDVGLDAYTSILTRPCTLEEALEEASEFLVCSAEQTMRLLLVGRRLAWQETETR</sequence>
<dbReference type="EMBL" id="JBFNXQ010000017">
    <property type="protein sequence ID" value="MEX5718258.1"/>
    <property type="molecule type" value="Genomic_DNA"/>
</dbReference>
<keyword evidence="6" id="KW-1185">Reference proteome</keyword>
<dbReference type="InterPro" id="IPR018193">
    <property type="entry name" value="Glyc_kinase_flavodox-like_fold"/>
</dbReference>
<dbReference type="InterPro" id="IPR018197">
    <property type="entry name" value="Glycerate_kinase_RE-like"/>
</dbReference>
<proteinExistence type="inferred from homology"/>
<reference evidence="5 6" key="1">
    <citation type="submission" date="2024-06" db="EMBL/GenBank/DDBJ databases">
        <title>Draft genome sequence of Geodermatophilus badlandi, a novel member of the Geodermatophilaceae isolated from badland sedimentary rocks in the Red desert, Wyoming, USA.</title>
        <authorList>
            <person name="Ben Tekaya S."/>
            <person name="Nouioui I."/>
            <person name="Flores G.M."/>
            <person name="Shaal M.N."/>
            <person name="Bredoire F."/>
            <person name="Basile F."/>
            <person name="Van Diepen L."/>
            <person name="Ward N.L."/>
        </authorList>
    </citation>
    <scope>NUCLEOTIDE SEQUENCE [LARGE SCALE GENOMIC DNA]</scope>
    <source>
        <strain evidence="5 6">WL48A</strain>
    </source>
</reference>
<keyword evidence="3 4" id="KW-0418">Kinase</keyword>
<dbReference type="InterPro" id="IPR004381">
    <property type="entry name" value="Glycerate_kinase"/>
</dbReference>
<dbReference type="Proteomes" id="UP001560045">
    <property type="component" value="Unassembled WGS sequence"/>
</dbReference>
<dbReference type="EC" id="2.7.1.31" evidence="5"/>
<accession>A0ABV3XCG4</accession>
<dbReference type="Gene3D" id="3.90.1510.10">
    <property type="entry name" value="Glycerate kinase, domain 2"/>
    <property type="match status" value="1"/>
</dbReference>
<evidence type="ECO:0000256" key="4">
    <source>
        <dbReference type="PIRNR" id="PIRNR006078"/>
    </source>
</evidence>
<protein>
    <submittedName>
        <fullName evidence="5">Glycerate kinase</fullName>
        <ecNumber evidence="5">2.7.1.31</ecNumber>
    </submittedName>
</protein>
<dbReference type="PANTHER" id="PTHR21599:SF0">
    <property type="entry name" value="GLYCERATE KINASE"/>
    <property type="match status" value="1"/>
</dbReference>
<dbReference type="PANTHER" id="PTHR21599">
    <property type="entry name" value="GLYCERATE KINASE"/>
    <property type="match status" value="1"/>
</dbReference>
<dbReference type="PIRSF" id="PIRSF006078">
    <property type="entry name" value="GlxK"/>
    <property type="match status" value="1"/>
</dbReference>